<name>A0A381QVE0_9ZZZZ</name>
<sequence length="607" mass="70111">MRRFFKWIGYLFATAFILGILYLGNVFLMKPFSLDHYLGKELILELFDSPEALTYLGIVDQFNWIIGHQSRISITGLEDLEEDLIEAKEAKSMLLAYKDASLSKQQKITKKIAVFDLNNTIEESEKFPYHSFPLNQIGGIHLNIVEFMTDIHPIRNAKEAEAYIDRLNLFDDSFRASLEILDAQRKAGIYPPKFVFDHVIRQLTEFLNYKHEENPLREVFVRKIKKLELDTETSEDLVLKLDSAIEDSVQPGFELLLAFMNETLPQANINHGVWSLPDGDDFYALRLKVYTTTDYSAEEIHNIGLTEVQRITIRMQEILSQLGYGNDLNVGQLMNELNEDPKFLYSDTPDRKALVVRDYSDIVEETWREAENYFHKMPKSKVEVRAVPEYSEQNQAGGYYMSPALDGSRPGVFYANLYDIKQTPTYSMRTLAFHEAIPGHHLQNALNLENEDLSLYRRFGYYTSAFGEGWALYAERLSLEIGLASNPYDELGVLQSELFRAVRLVVDTGIHFKRWTREEAMDYMKKVTGMSDTEVTAEIERYIVWPGQACSYKVGMLKILELREKTKQKLGDNFDIRDFHSTVLDHGEPPLFIVEELVTSMNPKSEE</sequence>
<gene>
    <name evidence="2" type="ORF">METZ01_LOCUS35974</name>
</gene>
<dbReference type="PANTHER" id="PTHR33361">
    <property type="entry name" value="GLR0591 PROTEIN"/>
    <property type="match status" value="1"/>
</dbReference>
<feature type="transmembrane region" description="Helical" evidence="1">
    <location>
        <begin position="7"/>
        <end position="28"/>
    </location>
</feature>
<proteinExistence type="predicted"/>
<accession>A0A381QVE0</accession>
<dbReference type="InterPro" id="IPR019796">
    <property type="entry name" value="G6P_DH_AS"/>
</dbReference>
<keyword evidence="1" id="KW-0472">Membrane</keyword>
<reference evidence="2" key="1">
    <citation type="submission" date="2018-05" db="EMBL/GenBank/DDBJ databases">
        <authorList>
            <person name="Lanie J.A."/>
            <person name="Ng W.-L."/>
            <person name="Kazmierczak K.M."/>
            <person name="Andrzejewski T.M."/>
            <person name="Davidsen T.M."/>
            <person name="Wayne K.J."/>
            <person name="Tettelin H."/>
            <person name="Glass J.I."/>
            <person name="Rusch D."/>
            <person name="Podicherti R."/>
            <person name="Tsui H.-C.T."/>
            <person name="Winkler M.E."/>
        </authorList>
    </citation>
    <scope>NUCLEOTIDE SEQUENCE</scope>
</reference>
<dbReference type="Pfam" id="PF05960">
    <property type="entry name" value="DUF885"/>
    <property type="match status" value="1"/>
</dbReference>
<dbReference type="GO" id="GO:0004345">
    <property type="term" value="F:glucose-6-phosphate dehydrogenase activity"/>
    <property type="evidence" value="ECO:0007669"/>
    <property type="project" value="InterPro"/>
</dbReference>
<organism evidence="2">
    <name type="scientific">marine metagenome</name>
    <dbReference type="NCBI Taxonomy" id="408172"/>
    <lineage>
        <taxon>unclassified sequences</taxon>
        <taxon>metagenomes</taxon>
        <taxon>ecological metagenomes</taxon>
    </lineage>
</organism>
<evidence type="ECO:0008006" key="3">
    <source>
        <dbReference type="Google" id="ProtNLM"/>
    </source>
</evidence>
<dbReference type="PROSITE" id="PS00069">
    <property type="entry name" value="G6P_DEHYDROGENASE"/>
    <property type="match status" value="1"/>
</dbReference>
<dbReference type="InterPro" id="IPR010281">
    <property type="entry name" value="DUF885"/>
</dbReference>
<dbReference type="EMBL" id="UINC01001537">
    <property type="protein sequence ID" value="SUZ83120.1"/>
    <property type="molecule type" value="Genomic_DNA"/>
</dbReference>
<dbReference type="PANTHER" id="PTHR33361:SF2">
    <property type="entry name" value="DUF885 DOMAIN-CONTAINING PROTEIN"/>
    <property type="match status" value="1"/>
</dbReference>
<protein>
    <recommendedName>
        <fullName evidence="3">DUF885 domain-containing protein</fullName>
    </recommendedName>
</protein>
<dbReference type="AlphaFoldDB" id="A0A381QVE0"/>
<keyword evidence="1" id="KW-1133">Transmembrane helix</keyword>
<evidence type="ECO:0000313" key="2">
    <source>
        <dbReference type="EMBL" id="SUZ83120.1"/>
    </source>
</evidence>
<evidence type="ECO:0000256" key="1">
    <source>
        <dbReference type="SAM" id="Phobius"/>
    </source>
</evidence>
<keyword evidence="1" id="KW-0812">Transmembrane</keyword>
<dbReference type="GO" id="GO:0006006">
    <property type="term" value="P:glucose metabolic process"/>
    <property type="evidence" value="ECO:0007669"/>
    <property type="project" value="InterPro"/>
</dbReference>